<evidence type="ECO:0000313" key="2">
    <source>
        <dbReference type="Proteomes" id="UP000046122"/>
    </source>
</evidence>
<evidence type="ECO:0000313" key="1">
    <source>
        <dbReference type="EMBL" id="CDX51808.1"/>
    </source>
</evidence>
<dbReference type="EMBL" id="CCNE01000006">
    <property type="protein sequence ID" value="CDX51808.1"/>
    <property type="molecule type" value="Genomic_DNA"/>
</dbReference>
<reference evidence="1 2" key="1">
    <citation type="submission" date="2014-08" db="EMBL/GenBank/DDBJ databases">
        <authorList>
            <person name="Moulin Lionel"/>
        </authorList>
    </citation>
    <scope>NUCLEOTIDE SEQUENCE [LARGE SCALE GENOMIC DNA]</scope>
</reference>
<accession>A0A090GT14</accession>
<protein>
    <submittedName>
        <fullName evidence="1">Uncharacterized protein</fullName>
    </submittedName>
</protein>
<dbReference type="Gene3D" id="3.40.50.300">
    <property type="entry name" value="P-loop containing nucleotide triphosphate hydrolases"/>
    <property type="match status" value="1"/>
</dbReference>
<proteinExistence type="predicted"/>
<dbReference type="AlphaFoldDB" id="A0A090GT14"/>
<organism evidence="1 2">
    <name type="scientific">Mesorhizobium plurifarium</name>
    <dbReference type="NCBI Taxonomy" id="69974"/>
    <lineage>
        <taxon>Bacteria</taxon>
        <taxon>Pseudomonadati</taxon>
        <taxon>Pseudomonadota</taxon>
        <taxon>Alphaproteobacteria</taxon>
        <taxon>Hyphomicrobiales</taxon>
        <taxon>Phyllobacteriaceae</taxon>
        <taxon>Mesorhizobium</taxon>
    </lineage>
</organism>
<sequence length="245" mass="27007">MIVEFVGPAGSGKTTIAHALCHHLRAHGHPASVVLTYRPGGYQSMLDPGGIIPAIHRVARAIAGPISMACRPVTNAADFRVSTRLMNTLPPQNLIWRIRLAQYVLRLARAWRQSIGCEDILIFDQAFVQVVSTLALLSGSANEKSLANALDIVPTADIVVRINACEGLRIERLRDRQRRQSFAERLFEAKLEANLRSAQTVDQVCGLLKARGRSIVDVDTSRRLSPTLALDDIEEQIFEALWRAG</sequence>
<name>A0A090GT14_MESPL</name>
<dbReference type="SUPFAM" id="SSF52540">
    <property type="entry name" value="P-loop containing nucleoside triphosphate hydrolases"/>
    <property type="match status" value="1"/>
</dbReference>
<dbReference type="InterPro" id="IPR027417">
    <property type="entry name" value="P-loop_NTPase"/>
</dbReference>
<dbReference type="Proteomes" id="UP000046122">
    <property type="component" value="Unassembled WGS sequence"/>
</dbReference>
<gene>
    <name evidence="1" type="ORF">MPL3365_140055</name>
</gene>